<evidence type="ECO:0000256" key="10">
    <source>
        <dbReference type="SAM" id="Phobius"/>
    </source>
</evidence>
<evidence type="ECO:0000256" key="9">
    <source>
        <dbReference type="SAM" id="MobiDB-lite"/>
    </source>
</evidence>
<dbReference type="Pfam" id="PF00005">
    <property type="entry name" value="ABC_tran"/>
    <property type="match status" value="2"/>
</dbReference>
<feature type="transmembrane region" description="Helical" evidence="10">
    <location>
        <begin position="938"/>
        <end position="960"/>
    </location>
</feature>
<dbReference type="OrthoDB" id="6500128at2759"/>
<name>A0A8H6VF98_9PEZI</name>
<dbReference type="FunFam" id="1.20.1560.10:FF:000057">
    <property type="entry name" value="ABC multidrug transporter SitT"/>
    <property type="match status" value="1"/>
</dbReference>
<dbReference type="PROSITE" id="PS00211">
    <property type="entry name" value="ABC_TRANSPORTER_1"/>
    <property type="match status" value="2"/>
</dbReference>
<dbReference type="InterPro" id="IPR017871">
    <property type="entry name" value="ABC_transporter-like_CS"/>
</dbReference>
<feature type="compositionally biased region" description="Basic and acidic residues" evidence="9">
    <location>
        <begin position="622"/>
        <end position="638"/>
    </location>
</feature>
<dbReference type="CDD" id="cd18577">
    <property type="entry name" value="ABC_6TM_Pgp_ABCB1_D1_like"/>
    <property type="match status" value="1"/>
</dbReference>
<dbReference type="InterPro" id="IPR027417">
    <property type="entry name" value="P-loop_NTPase"/>
</dbReference>
<keyword evidence="4 10" id="KW-0812">Transmembrane</keyword>
<dbReference type="FunFam" id="3.40.50.300:FF:000913">
    <property type="entry name" value="ABC multidrug transporter SitT"/>
    <property type="match status" value="1"/>
</dbReference>
<feature type="domain" description="ABC transmembrane type-1" evidence="12">
    <location>
        <begin position="37"/>
        <end position="323"/>
    </location>
</feature>
<sequence>MGPEREQEATKPGMKSFFRIFTLMSGRDVILSVVGYVCAIGGGVTQPLMAVVFGRFIATFTDFGVGSLAPSGFRQEVNRFTLWFVYLFVAKLVLMAASGIISTATALRTTRTIRSEFVKAVLRQDIAFIDVLGPGAVTVKATTNANLINAGISTKLAHAVQSMSMVVAAMVIGCTQSYSLMLIITAVVVPCFAILPLSMAADANIDARMLEIYSRASNLAEEMLGSIRVVHAFGPSILLERFDRWLGNARVEGQRKSPVWAIMYGADFFFTNMPYSVAFWQGTRMYLSGQIANVGALWTIVLCVLMIASGLANIVPSISAFVQASSAASELFEILDRNAPLHTRSEDGEKPLNFGGRIEFHQVDFSYPSRPEIVVLDTVSFECVPNGVTALVGTSGSGKSTIVSLMERLYEPSRGYITLDGRKISNLDVQWLRSQIGLVQQEPVLFNDTIFNNVARGLTRTKYKSADTATRRELVIDACRAANAAQFIEDLPKGYDTNVGDRSCLLSGGQKQRIAIARSIVSNPPILLLDEATSALDAHSEGAVQEALNDVSGSRTTLVIAHKLATIMNADKIIVLDHGRIVEQGTHNELLGKNGHYASLVKAQELGSLGRETIESFQGKEGYVEKEDTPRSVDERCLTSRKGTSPPHDETEDGKFRPRSFLELLRTILGENSHLWPHYLVCLLVSIIGGAVYPAQAVILTRLLTAFELPTDEIWHSVTYFAGMLFMIAAVSMISYAVMGWVTNLISQILTERYRSELLRSMLRQDMSFFDEPENAGASLVARLSNDPAGVQELIGISLAFLLVILVDLTSCVALALVTGWKLGLVVSSTLPLIFASGAIRLRLEMLWDDQNAAVFADSARLASEAVAAMRTVVAFSLEHSVWSEYDKILTKLLKKSYGTVALSMLSYAMADSVQFLIMGLAFWYGGHLLASGEYTSTQFFTIYLSIIFGGDAAGQFFAYTPNLSRAHAGGNYILKLRQSTATIVDRPDAKTPSFSQGYTFNNVHFEYPQRKGVSVLASLDLKIRPLTSVAFVGGSGCGKSTIIALLERYYDPIDGTVCLGGDTLPDVQLAAYRSQLALVSQEPILYQGSIRDNISLGAGGDLVTTEQIESAARDANILEFIQSLPSGMDTECGTKGVELSGGQKQRISIARAVIRNPRVLLLDEATSALDSYSEKMVQQALQGVAGGRMVINVAHRLSTIRNCDQIFVLENGCVAEYGTHEELVALDSSYKKLCDAQSLAQ</sequence>
<dbReference type="InterPro" id="IPR039421">
    <property type="entry name" value="Type_1_exporter"/>
</dbReference>
<keyword evidence="7 10" id="KW-1133">Transmembrane helix</keyword>
<evidence type="ECO:0000256" key="4">
    <source>
        <dbReference type="ARBA" id="ARBA00022692"/>
    </source>
</evidence>
<dbReference type="InterPro" id="IPR036640">
    <property type="entry name" value="ABC1_TM_sf"/>
</dbReference>
<feature type="domain" description="ABC transporter" evidence="11">
    <location>
        <begin position="358"/>
        <end position="603"/>
    </location>
</feature>
<organism evidence="13 14">
    <name type="scientific">Pseudocercospora fuligena</name>
    <dbReference type="NCBI Taxonomy" id="685502"/>
    <lineage>
        <taxon>Eukaryota</taxon>
        <taxon>Fungi</taxon>
        <taxon>Dikarya</taxon>
        <taxon>Ascomycota</taxon>
        <taxon>Pezizomycotina</taxon>
        <taxon>Dothideomycetes</taxon>
        <taxon>Dothideomycetidae</taxon>
        <taxon>Mycosphaerellales</taxon>
        <taxon>Mycosphaerellaceae</taxon>
        <taxon>Pseudocercospora</taxon>
    </lineage>
</organism>
<evidence type="ECO:0000259" key="12">
    <source>
        <dbReference type="PROSITE" id="PS50929"/>
    </source>
</evidence>
<evidence type="ECO:0000256" key="1">
    <source>
        <dbReference type="ARBA" id="ARBA00004141"/>
    </source>
</evidence>
<feature type="transmembrane region" description="Helical" evidence="10">
    <location>
        <begin position="720"/>
        <end position="746"/>
    </location>
</feature>
<keyword evidence="8 10" id="KW-0472">Membrane</keyword>
<feature type="transmembrane region" description="Helical" evidence="10">
    <location>
        <begin position="20"/>
        <end position="42"/>
    </location>
</feature>
<dbReference type="Pfam" id="PF00664">
    <property type="entry name" value="ABC_membrane"/>
    <property type="match status" value="2"/>
</dbReference>
<feature type="domain" description="ABC transporter" evidence="11">
    <location>
        <begin position="999"/>
        <end position="1237"/>
    </location>
</feature>
<evidence type="ECO:0000256" key="8">
    <source>
        <dbReference type="ARBA" id="ARBA00023136"/>
    </source>
</evidence>
<evidence type="ECO:0000313" key="13">
    <source>
        <dbReference type="EMBL" id="KAF7189265.1"/>
    </source>
</evidence>
<feature type="transmembrane region" description="Helical" evidence="10">
    <location>
        <begin position="823"/>
        <end position="842"/>
    </location>
</feature>
<dbReference type="Gene3D" id="1.20.1560.10">
    <property type="entry name" value="ABC transporter type 1, transmembrane domain"/>
    <property type="match status" value="1"/>
</dbReference>
<dbReference type="GO" id="GO:0015421">
    <property type="term" value="F:ABC-type oligopeptide transporter activity"/>
    <property type="evidence" value="ECO:0007669"/>
    <property type="project" value="TreeGrafter"/>
</dbReference>
<dbReference type="SUPFAM" id="SSF52540">
    <property type="entry name" value="P-loop containing nucleoside triphosphate hydrolases"/>
    <property type="match status" value="2"/>
</dbReference>
<comment type="subcellular location">
    <subcellularLocation>
        <location evidence="1">Membrane</location>
        <topology evidence="1">Multi-pass membrane protein</topology>
    </subcellularLocation>
</comment>
<evidence type="ECO:0000256" key="7">
    <source>
        <dbReference type="ARBA" id="ARBA00022989"/>
    </source>
</evidence>
<comment type="caution">
    <text evidence="13">The sequence shown here is derived from an EMBL/GenBank/DDBJ whole genome shotgun (WGS) entry which is preliminary data.</text>
</comment>
<dbReference type="GO" id="GO:0090374">
    <property type="term" value="P:oligopeptide export from mitochondrion"/>
    <property type="evidence" value="ECO:0007669"/>
    <property type="project" value="TreeGrafter"/>
</dbReference>
<protein>
    <submittedName>
        <fullName evidence="13">ABC multidrug transporter MDR5</fullName>
    </submittedName>
</protein>
<dbReference type="CDD" id="cd18578">
    <property type="entry name" value="ABC_6TM_Pgp_ABCB1_D2_like"/>
    <property type="match status" value="1"/>
</dbReference>
<evidence type="ECO:0000256" key="5">
    <source>
        <dbReference type="ARBA" id="ARBA00022741"/>
    </source>
</evidence>
<dbReference type="GO" id="GO:0016887">
    <property type="term" value="F:ATP hydrolysis activity"/>
    <property type="evidence" value="ECO:0007669"/>
    <property type="project" value="InterPro"/>
</dbReference>
<feature type="transmembrane region" description="Helical" evidence="10">
    <location>
        <begin position="291"/>
        <end position="315"/>
    </location>
</feature>
<dbReference type="GO" id="GO:0005524">
    <property type="term" value="F:ATP binding"/>
    <property type="evidence" value="ECO:0007669"/>
    <property type="project" value="UniProtKB-KW"/>
</dbReference>
<feature type="region of interest" description="Disordered" evidence="9">
    <location>
        <begin position="620"/>
        <end position="654"/>
    </location>
</feature>
<evidence type="ECO:0000256" key="3">
    <source>
        <dbReference type="ARBA" id="ARBA00022448"/>
    </source>
</evidence>
<keyword evidence="3" id="KW-0813">Transport</keyword>
<dbReference type="Gene3D" id="3.40.50.300">
    <property type="entry name" value="P-loop containing nucleotide triphosphate hydrolases"/>
    <property type="match status" value="2"/>
</dbReference>
<dbReference type="PROSITE" id="PS50929">
    <property type="entry name" value="ABC_TM1F"/>
    <property type="match status" value="2"/>
</dbReference>
<feature type="transmembrane region" description="Helical" evidence="10">
    <location>
        <begin position="679"/>
        <end position="700"/>
    </location>
</feature>
<feature type="domain" description="ABC transmembrane type-1" evidence="12">
    <location>
        <begin position="680"/>
        <end position="966"/>
    </location>
</feature>
<dbReference type="PANTHER" id="PTHR43394">
    <property type="entry name" value="ATP-DEPENDENT PERMEASE MDL1, MITOCHONDRIAL"/>
    <property type="match status" value="1"/>
</dbReference>
<evidence type="ECO:0000256" key="6">
    <source>
        <dbReference type="ARBA" id="ARBA00022840"/>
    </source>
</evidence>
<dbReference type="InterPro" id="IPR003439">
    <property type="entry name" value="ABC_transporter-like_ATP-bd"/>
</dbReference>
<proteinExistence type="inferred from homology"/>
<reference evidence="13" key="1">
    <citation type="submission" date="2020-04" db="EMBL/GenBank/DDBJ databases">
        <title>Draft genome resource of the tomato pathogen Pseudocercospora fuligena.</title>
        <authorList>
            <person name="Zaccaron A."/>
        </authorList>
    </citation>
    <scope>NUCLEOTIDE SEQUENCE</scope>
    <source>
        <strain evidence="13">PF001</strain>
    </source>
</reference>
<evidence type="ECO:0000259" key="11">
    <source>
        <dbReference type="PROSITE" id="PS50893"/>
    </source>
</evidence>
<feature type="transmembrane region" description="Helical" evidence="10">
    <location>
        <begin position="794"/>
        <end position="817"/>
    </location>
</feature>
<dbReference type="EMBL" id="JABCIY010000193">
    <property type="protein sequence ID" value="KAF7189265.1"/>
    <property type="molecule type" value="Genomic_DNA"/>
</dbReference>
<dbReference type="PANTHER" id="PTHR43394:SF27">
    <property type="entry name" value="ATP-DEPENDENT TRANSLOCASE ABCB1-LIKE"/>
    <property type="match status" value="1"/>
</dbReference>
<dbReference type="FunFam" id="3.40.50.300:FF:000251">
    <property type="entry name" value="ABC transporter B family member 19"/>
    <property type="match status" value="1"/>
</dbReference>
<gene>
    <name evidence="13" type="ORF">HII31_09418</name>
</gene>
<feature type="transmembrane region" description="Helical" evidence="10">
    <location>
        <begin position="259"/>
        <end position="279"/>
    </location>
</feature>
<dbReference type="SUPFAM" id="SSF90123">
    <property type="entry name" value="ABC transporter transmembrane region"/>
    <property type="match status" value="2"/>
</dbReference>
<dbReference type="InterPro" id="IPR011527">
    <property type="entry name" value="ABC1_TM_dom"/>
</dbReference>
<evidence type="ECO:0000256" key="2">
    <source>
        <dbReference type="ARBA" id="ARBA00007577"/>
    </source>
</evidence>
<feature type="transmembrane region" description="Helical" evidence="10">
    <location>
        <begin position="80"/>
        <end position="101"/>
    </location>
</feature>
<dbReference type="AlphaFoldDB" id="A0A8H6VF98"/>
<feature type="transmembrane region" description="Helical" evidence="10">
    <location>
        <begin position="178"/>
        <end position="200"/>
    </location>
</feature>
<dbReference type="GO" id="GO:0005743">
    <property type="term" value="C:mitochondrial inner membrane"/>
    <property type="evidence" value="ECO:0007669"/>
    <property type="project" value="TreeGrafter"/>
</dbReference>
<keyword evidence="5" id="KW-0547">Nucleotide-binding</keyword>
<keyword evidence="6" id="KW-0067">ATP-binding</keyword>
<evidence type="ECO:0000313" key="14">
    <source>
        <dbReference type="Proteomes" id="UP000660729"/>
    </source>
</evidence>
<dbReference type="PROSITE" id="PS50893">
    <property type="entry name" value="ABC_TRANSPORTER_2"/>
    <property type="match status" value="2"/>
</dbReference>
<dbReference type="SMART" id="SM00382">
    <property type="entry name" value="AAA"/>
    <property type="match status" value="2"/>
</dbReference>
<dbReference type="InterPro" id="IPR003593">
    <property type="entry name" value="AAA+_ATPase"/>
</dbReference>
<dbReference type="Proteomes" id="UP000660729">
    <property type="component" value="Unassembled WGS sequence"/>
</dbReference>
<dbReference type="CDD" id="cd03249">
    <property type="entry name" value="ABC_MTABC3_MDL1_MDL2"/>
    <property type="match status" value="1"/>
</dbReference>
<comment type="similarity">
    <text evidence="2">Belongs to the ABC transporter superfamily. ABCB family. Multidrug resistance exporter (TC 3.A.1.201) subfamily.</text>
</comment>
<keyword evidence="14" id="KW-1185">Reference proteome</keyword>
<feature type="transmembrane region" description="Helical" evidence="10">
    <location>
        <begin position="898"/>
        <end position="926"/>
    </location>
</feature>
<accession>A0A8H6VF98</accession>